<sequence length="699" mass="77343">MASYRHNAPSSSLRAVPSGVSNVVFIGGAVSAVASLAQRSAPRSGGLTKAEIITTILAAGGILRYGYVSDDRLGRKMRPVVDFPWRFSTAFGRKRSAERVPDEEAPGVLAEEAAPEDARGVYDQGEETTYNVGTEVDATSGGLPSTICTSREGQTRPGLLLVHYKAESPLDSAFHPSVDGMKGPSFQCGPFWFFMAILAMIITSLFIMRTSTPTRRTVRRQRSKQKLVRRDDTFPHISPVQLLPHHIPSKNNTYTYTTALSVISSLSTAQDTTCCDPALEFTSLDNYSTVYFSESAVHATEAFLRASAEKVPDHQSRQDSLYARFQVTMSAYACLIACVLLRGLLARVLPALKAAVIFCEVLIRIVDSDASSGKVEGSATEGLDNRKKIEKTENVATTATEDLRASSTTTTLVKTECLAKELEEKQNQEPVYVSVLVQTETVVKQKNQLPVYVCASVQTEKMAEKIMMPAYIQTEEIKENPTKKLEKENLIEVEEKVEDVAERVLNEDKVEEKMKIGARNAVQPEEGGTMVAPDEDEKNKDALEIGADVLETIQDEDWMTIVPDERTFTHDSGGSILDVDASFEIPAVMCFYDRLMDEPSPPRMDVDELFDFWYDYVPTPPRPPAAEEIRCPSPYGRIPELSPTAKGYRRRRQRRKAKAAREDEDILPSVFPLHAGSQSSLEPSTPSPTPTSRGIRQFW</sequence>
<gene>
    <name evidence="3" type="ORF">D9613_007298</name>
</gene>
<comment type="caution">
    <text evidence="3">The sequence shown here is derived from an EMBL/GenBank/DDBJ whole genome shotgun (WGS) entry which is preliminary data.</text>
</comment>
<feature type="transmembrane region" description="Helical" evidence="2">
    <location>
        <begin position="20"/>
        <end position="38"/>
    </location>
</feature>
<feature type="region of interest" description="Disordered" evidence="1">
    <location>
        <begin position="633"/>
        <end position="699"/>
    </location>
</feature>
<evidence type="ECO:0000313" key="3">
    <source>
        <dbReference type="EMBL" id="KAF4610595.1"/>
    </source>
</evidence>
<name>A0A8H4QGB5_9AGAR</name>
<keyword evidence="2" id="KW-0812">Transmembrane</keyword>
<evidence type="ECO:0000313" key="4">
    <source>
        <dbReference type="Proteomes" id="UP000521872"/>
    </source>
</evidence>
<keyword evidence="4" id="KW-1185">Reference proteome</keyword>
<keyword evidence="2" id="KW-0472">Membrane</keyword>
<protein>
    <submittedName>
        <fullName evidence="3">Uncharacterized protein</fullName>
    </submittedName>
</protein>
<evidence type="ECO:0000256" key="1">
    <source>
        <dbReference type="SAM" id="MobiDB-lite"/>
    </source>
</evidence>
<reference evidence="3 4" key="1">
    <citation type="submission" date="2019-12" db="EMBL/GenBank/DDBJ databases">
        <authorList>
            <person name="Floudas D."/>
            <person name="Bentzer J."/>
            <person name="Ahren D."/>
            <person name="Johansson T."/>
            <person name="Persson P."/>
            <person name="Tunlid A."/>
        </authorList>
    </citation>
    <scope>NUCLEOTIDE SEQUENCE [LARGE SCALE GENOMIC DNA]</scope>
    <source>
        <strain evidence="3 4">CBS 102.39</strain>
    </source>
</reference>
<evidence type="ECO:0000256" key="2">
    <source>
        <dbReference type="SAM" id="Phobius"/>
    </source>
</evidence>
<feature type="transmembrane region" description="Helical" evidence="2">
    <location>
        <begin position="50"/>
        <end position="67"/>
    </location>
</feature>
<accession>A0A8H4QGB5</accession>
<dbReference type="EMBL" id="JAACJL010000058">
    <property type="protein sequence ID" value="KAF4610595.1"/>
    <property type="molecule type" value="Genomic_DNA"/>
</dbReference>
<dbReference type="Proteomes" id="UP000521872">
    <property type="component" value="Unassembled WGS sequence"/>
</dbReference>
<proteinExistence type="predicted"/>
<organism evidence="3 4">
    <name type="scientific">Agrocybe pediades</name>
    <dbReference type="NCBI Taxonomy" id="84607"/>
    <lineage>
        <taxon>Eukaryota</taxon>
        <taxon>Fungi</taxon>
        <taxon>Dikarya</taxon>
        <taxon>Basidiomycota</taxon>
        <taxon>Agaricomycotina</taxon>
        <taxon>Agaricomycetes</taxon>
        <taxon>Agaricomycetidae</taxon>
        <taxon>Agaricales</taxon>
        <taxon>Agaricineae</taxon>
        <taxon>Strophariaceae</taxon>
        <taxon>Agrocybe</taxon>
    </lineage>
</organism>
<dbReference type="AlphaFoldDB" id="A0A8H4QGB5"/>
<feature type="compositionally biased region" description="Basic residues" evidence="1">
    <location>
        <begin position="647"/>
        <end position="658"/>
    </location>
</feature>
<feature type="transmembrane region" description="Helical" evidence="2">
    <location>
        <begin position="191"/>
        <end position="212"/>
    </location>
</feature>
<keyword evidence="2" id="KW-1133">Transmembrane helix</keyword>